<sequence length="313" mass="33427">MSRGSASVQGFAEAVVGLAQTYPNLILLDADRAAHSFLVPFRELYPDRFINVGVAEATMVGMAAGLATTGFIPVAITLAAHASQRAFPFIAQTIAVPRLNAKIVGLEGSVLGNNAGAPRQAFFDLAVMRVLPHMTVVVPADAHEAYRATQALVAYDGPAYLRLSSWDVPAVTDRSDEFVIGRWKLLREGSDLLFVAAGALVYTALESARRLAEVGIETAVLNASTLKPLDEGSLAEWACRAGAAVTLEDHTTVGGLGGAVAEFLSRECPIPLLRLGAPEVPETAQEEILDPDRVAETSREFLERRRDKHPSGR</sequence>
<organism evidence="6 7">
    <name type="scientific">Brockia lithotrophica</name>
    <dbReference type="NCBI Taxonomy" id="933949"/>
    <lineage>
        <taxon>Bacteria</taxon>
        <taxon>Bacillati</taxon>
        <taxon>Bacillota</taxon>
        <taxon>Bacilli</taxon>
        <taxon>Bacillales</taxon>
        <taxon>Bacillales Family X. Incertae Sedis</taxon>
        <taxon>Brockia</taxon>
    </lineage>
</organism>
<feature type="domain" description="Transketolase-like pyrimidine-binding" evidence="5">
    <location>
        <begin position="5"/>
        <end position="170"/>
    </location>
</feature>
<dbReference type="PANTHER" id="PTHR43825">
    <property type="entry name" value="PYRUVATE DEHYDROGENASE E1 COMPONENT"/>
    <property type="match status" value="1"/>
</dbReference>
<dbReference type="InterPro" id="IPR029061">
    <property type="entry name" value="THDP-binding"/>
</dbReference>
<evidence type="ECO:0000256" key="4">
    <source>
        <dbReference type="SAM" id="MobiDB-lite"/>
    </source>
</evidence>
<evidence type="ECO:0000313" key="6">
    <source>
        <dbReference type="EMBL" id="RKQ83925.1"/>
    </source>
</evidence>
<gene>
    <name evidence="6" type="ORF">C7438_1585</name>
</gene>
<dbReference type="InterPro" id="IPR033248">
    <property type="entry name" value="Transketolase_C"/>
</dbReference>
<evidence type="ECO:0000256" key="2">
    <source>
        <dbReference type="ARBA" id="ARBA00007131"/>
    </source>
</evidence>
<dbReference type="SUPFAM" id="SSF52518">
    <property type="entry name" value="Thiamin diphosphate-binding fold (THDP-binding)"/>
    <property type="match status" value="1"/>
</dbReference>
<dbReference type="PANTHER" id="PTHR43825:SF1">
    <property type="entry name" value="TRANSKETOLASE-LIKE PYRIMIDINE-BINDING DOMAIN-CONTAINING PROTEIN"/>
    <property type="match status" value="1"/>
</dbReference>
<evidence type="ECO:0000259" key="5">
    <source>
        <dbReference type="SMART" id="SM00861"/>
    </source>
</evidence>
<proteinExistence type="inferred from homology"/>
<keyword evidence="7" id="KW-1185">Reference proteome</keyword>
<accession>A0A660KVA0</accession>
<feature type="compositionally biased region" description="Basic and acidic residues" evidence="4">
    <location>
        <begin position="290"/>
        <end position="305"/>
    </location>
</feature>
<dbReference type="FunFam" id="3.40.50.970:FF:000129">
    <property type="entry name" value="Transketolase"/>
    <property type="match status" value="1"/>
</dbReference>
<dbReference type="Gene3D" id="3.40.50.970">
    <property type="match status" value="1"/>
</dbReference>
<dbReference type="SUPFAM" id="SSF52922">
    <property type="entry name" value="TK C-terminal domain-like"/>
    <property type="match status" value="1"/>
</dbReference>
<dbReference type="Gene3D" id="3.40.50.920">
    <property type="match status" value="1"/>
</dbReference>
<comment type="caution">
    <text evidence="6">The sequence shown here is derived from an EMBL/GenBank/DDBJ whole genome shotgun (WGS) entry which is preliminary data.</text>
</comment>
<feature type="region of interest" description="Disordered" evidence="4">
    <location>
        <begin position="283"/>
        <end position="313"/>
    </location>
</feature>
<comment type="similarity">
    <text evidence="2">Belongs to the transketolase family.</text>
</comment>
<dbReference type="SMART" id="SM00861">
    <property type="entry name" value="Transket_pyr"/>
    <property type="match status" value="1"/>
</dbReference>
<comment type="cofactor">
    <cofactor evidence="1">
        <name>thiamine diphosphate</name>
        <dbReference type="ChEBI" id="CHEBI:58937"/>
    </cofactor>
</comment>
<dbReference type="InterPro" id="IPR005475">
    <property type="entry name" value="Transketolase-like_Pyr-bd"/>
</dbReference>
<dbReference type="InterPro" id="IPR009014">
    <property type="entry name" value="Transketo_C/PFOR_II"/>
</dbReference>
<dbReference type="CDD" id="cd07033">
    <property type="entry name" value="TPP_PYR_DXS_TK_like"/>
    <property type="match status" value="1"/>
</dbReference>
<dbReference type="Pfam" id="PF02779">
    <property type="entry name" value="Transket_pyr"/>
    <property type="match status" value="1"/>
</dbReference>
<reference evidence="6 7" key="1">
    <citation type="submission" date="2018-10" db="EMBL/GenBank/DDBJ databases">
        <title>Genomic Encyclopedia of Type Strains, Phase IV (KMG-IV): sequencing the most valuable type-strain genomes for metagenomic binning, comparative biology and taxonomic classification.</title>
        <authorList>
            <person name="Goeker M."/>
        </authorList>
    </citation>
    <scope>NUCLEOTIDE SEQUENCE [LARGE SCALE GENOMIC DNA]</scope>
    <source>
        <strain evidence="6 7">DSM 22653</strain>
    </source>
</reference>
<evidence type="ECO:0000256" key="1">
    <source>
        <dbReference type="ARBA" id="ARBA00001964"/>
    </source>
</evidence>
<protein>
    <submittedName>
        <fullName evidence="6">Transketolase subunit B</fullName>
    </submittedName>
</protein>
<dbReference type="OrthoDB" id="9803371at2"/>
<name>A0A660KVA0_9BACL</name>
<dbReference type="Pfam" id="PF02780">
    <property type="entry name" value="Transketolase_C"/>
    <property type="match status" value="1"/>
</dbReference>
<evidence type="ECO:0000313" key="7">
    <source>
        <dbReference type="Proteomes" id="UP000267019"/>
    </source>
</evidence>
<keyword evidence="3" id="KW-0786">Thiamine pyrophosphate</keyword>
<dbReference type="InterPro" id="IPR051157">
    <property type="entry name" value="PDH/Transketolase"/>
</dbReference>
<dbReference type="RefSeq" id="WP_121444820.1">
    <property type="nucleotide sequence ID" value="NZ_RBIJ01000005.1"/>
</dbReference>
<dbReference type="Proteomes" id="UP000267019">
    <property type="component" value="Unassembled WGS sequence"/>
</dbReference>
<dbReference type="AlphaFoldDB" id="A0A660KVA0"/>
<evidence type="ECO:0000256" key="3">
    <source>
        <dbReference type="ARBA" id="ARBA00023052"/>
    </source>
</evidence>
<dbReference type="EMBL" id="RBIJ01000005">
    <property type="protein sequence ID" value="RKQ83925.1"/>
    <property type="molecule type" value="Genomic_DNA"/>
</dbReference>